<dbReference type="GO" id="GO:0005634">
    <property type="term" value="C:nucleus"/>
    <property type="evidence" value="ECO:0007669"/>
    <property type="project" value="UniProtKB-SubCell"/>
</dbReference>
<dbReference type="InterPro" id="IPR011598">
    <property type="entry name" value="bHLH_dom"/>
</dbReference>
<feature type="region of interest" description="Disordered" evidence="6">
    <location>
        <begin position="124"/>
        <end position="169"/>
    </location>
</feature>
<sequence>MSKTQLPNIQRLLFIERRNNHIIIISSGIMSQCIVPSWKLRHQRQEQVEEEERNRSSHVHNQLQNPITTPLFPMSNCEVAELTWENGQVAMHGLGGLIHSVPTKPTWTWAGRTSETLESIVHQATSHKQNLNNTHQPQLDHARKSSAASKSSNINVTSSTRKWPGTSAGHRVEMVPLSAKRGPASESTGVATIVLDGSSHHQDPEHVNISACASASANGTFCRDNDTATMTWASLESTRSMKSKTTEDDSTFHTGSENQEEDRETKTETPRSHSSRRFRAAATHNQSERKRRHRINQKMKALQKLVPNARKTDKASMLDEVIEYLKQLQAHVQMLSTVRNMMVAPLGMQQFPHQMSLLAPMAMATGMGIGMLDMSTVARGARPPQTLSPFIRPTPTSMAAATPAFVHPPFLVPPMIPTAGPLVRANPDPVGSNASVHMPDPYYAFLPQSMNMDLYNKMASLYQEQVSQTTQARRRSPSEPKHAPCS</sequence>
<evidence type="ECO:0000256" key="3">
    <source>
        <dbReference type="ARBA" id="ARBA00023125"/>
    </source>
</evidence>
<feature type="region of interest" description="Disordered" evidence="6">
    <location>
        <begin position="465"/>
        <end position="486"/>
    </location>
</feature>
<keyword evidence="2" id="KW-0805">Transcription regulation</keyword>
<dbReference type="SMART" id="SM00353">
    <property type="entry name" value="HLH"/>
    <property type="match status" value="1"/>
</dbReference>
<accession>A0A2P2LAV2</accession>
<feature type="compositionally biased region" description="Polar residues" evidence="6">
    <location>
        <begin position="124"/>
        <end position="137"/>
    </location>
</feature>
<dbReference type="PANTHER" id="PTHR45855:SF12">
    <property type="entry name" value="TRANSCRIPTION FACTOR PIF7-LIKE ISOFORM X1"/>
    <property type="match status" value="1"/>
</dbReference>
<dbReference type="InterPro" id="IPR047265">
    <property type="entry name" value="PIF1-like_bHLH"/>
</dbReference>
<dbReference type="GO" id="GO:0046983">
    <property type="term" value="F:protein dimerization activity"/>
    <property type="evidence" value="ECO:0007669"/>
    <property type="project" value="InterPro"/>
</dbReference>
<name>A0A2P2LAV2_RHIMU</name>
<keyword evidence="5" id="KW-0539">Nucleus</keyword>
<feature type="domain" description="BHLH" evidence="7">
    <location>
        <begin position="279"/>
        <end position="328"/>
    </location>
</feature>
<dbReference type="Gene3D" id="4.10.280.10">
    <property type="entry name" value="Helix-loop-helix DNA-binding domain"/>
    <property type="match status" value="1"/>
</dbReference>
<dbReference type="Pfam" id="PF00010">
    <property type="entry name" value="HLH"/>
    <property type="match status" value="1"/>
</dbReference>
<keyword evidence="4" id="KW-0804">Transcription</keyword>
<dbReference type="GO" id="GO:0003677">
    <property type="term" value="F:DNA binding"/>
    <property type="evidence" value="ECO:0007669"/>
    <property type="project" value="UniProtKB-KW"/>
</dbReference>
<dbReference type="PANTHER" id="PTHR45855">
    <property type="entry name" value="TRANSCRIPTION FACTOR PIF1-RELATED"/>
    <property type="match status" value="1"/>
</dbReference>
<evidence type="ECO:0000313" key="8">
    <source>
        <dbReference type="EMBL" id="MBX15093.1"/>
    </source>
</evidence>
<dbReference type="EMBL" id="GGEC01034609">
    <property type="protein sequence ID" value="MBX15093.1"/>
    <property type="molecule type" value="Transcribed_RNA"/>
</dbReference>
<feature type="region of interest" description="Disordered" evidence="6">
    <location>
        <begin position="237"/>
        <end position="294"/>
    </location>
</feature>
<evidence type="ECO:0000256" key="5">
    <source>
        <dbReference type="ARBA" id="ARBA00023242"/>
    </source>
</evidence>
<dbReference type="InterPro" id="IPR031066">
    <property type="entry name" value="bHLH_ALC-like_plant"/>
</dbReference>
<evidence type="ECO:0000256" key="6">
    <source>
        <dbReference type="SAM" id="MobiDB-lite"/>
    </source>
</evidence>
<dbReference type="AlphaFoldDB" id="A0A2P2LAV2"/>
<dbReference type="PROSITE" id="PS50888">
    <property type="entry name" value="BHLH"/>
    <property type="match status" value="1"/>
</dbReference>
<evidence type="ECO:0000256" key="4">
    <source>
        <dbReference type="ARBA" id="ARBA00023163"/>
    </source>
</evidence>
<keyword evidence="3" id="KW-0238">DNA-binding</keyword>
<feature type="compositionally biased region" description="Basic and acidic residues" evidence="6">
    <location>
        <begin position="46"/>
        <end position="55"/>
    </location>
</feature>
<dbReference type="InterPro" id="IPR036638">
    <property type="entry name" value="HLH_DNA-bd_sf"/>
</dbReference>
<comment type="subcellular location">
    <subcellularLocation>
        <location evidence="1">Nucleus</location>
    </subcellularLocation>
</comment>
<dbReference type="CDD" id="cd11445">
    <property type="entry name" value="bHLH_AtPIF_like"/>
    <property type="match status" value="1"/>
</dbReference>
<proteinExistence type="predicted"/>
<evidence type="ECO:0000256" key="1">
    <source>
        <dbReference type="ARBA" id="ARBA00004123"/>
    </source>
</evidence>
<feature type="region of interest" description="Disordered" evidence="6">
    <location>
        <begin position="46"/>
        <end position="67"/>
    </location>
</feature>
<evidence type="ECO:0000256" key="2">
    <source>
        <dbReference type="ARBA" id="ARBA00023015"/>
    </source>
</evidence>
<protein>
    <submittedName>
        <fullName evidence="8">Transcription factor PIF7 isoform X1</fullName>
    </submittedName>
</protein>
<evidence type="ECO:0000259" key="7">
    <source>
        <dbReference type="PROSITE" id="PS50888"/>
    </source>
</evidence>
<dbReference type="SUPFAM" id="SSF47459">
    <property type="entry name" value="HLH, helix-loop-helix DNA-binding domain"/>
    <property type="match status" value="1"/>
</dbReference>
<reference evidence="8" key="1">
    <citation type="submission" date="2018-02" db="EMBL/GenBank/DDBJ databases">
        <title>Rhizophora mucronata_Transcriptome.</title>
        <authorList>
            <person name="Meera S.P."/>
            <person name="Sreeshan A."/>
            <person name="Augustine A."/>
        </authorList>
    </citation>
    <scope>NUCLEOTIDE SEQUENCE</scope>
    <source>
        <tissue evidence="8">Leaf</tissue>
    </source>
</reference>
<feature type="compositionally biased region" description="Basic and acidic residues" evidence="6">
    <location>
        <begin position="476"/>
        <end position="486"/>
    </location>
</feature>
<organism evidence="8">
    <name type="scientific">Rhizophora mucronata</name>
    <name type="common">Asiatic mangrove</name>
    <dbReference type="NCBI Taxonomy" id="61149"/>
    <lineage>
        <taxon>Eukaryota</taxon>
        <taxon>Viridiplantae</taxon>
        <taxon>Streptophyta</taxon>
        <taxon>Embryophyta</taxon>
        <taxon>Tracheophyta</taxon>
        <taxon>Spermatophyta</taxon>
        <taxon>Magnoliopsida</taxon>
        <taxon>eudicotyledons</taxon>
        <taxon>Gunneridae</taxon>
        <taxon>Pentapetalae</taxon>
        <taxon>rosids</taxon>
        <taxon>fabids</taxon>
        <taxon>Malpighiales</taxon>
        <taxon>Rhizophoraceae</taxon>
        <taxon>Rhizophora</taxon>
    </lineage>
</organism>